<evidence type="ECO:0000259" key="1">
    <source>
        <dbReference type="Pfam" id="PF08486"/>
    </source>
</evidence>
<evidence type="ECO:0000313" key="2">
    <source>
        <dbReference type="EMBL" id="SMO66961.1"/>
    </source>
</evidence>
<sequence>MQKKLLLIAVVLIGVMVAVPAILVSFDHDDPLDGKSPSDQDEDISLNAGPEIKVYLTKEKKVKKIPMERYIRGVVAAEMPADFHLEALKAQALAARTYIVDRLLRGDYEDMKARGGKATKAYVTDTVDHQVYLTDEQLKEKWGEDYETYSNRVNQAVKDTKGQVIHYKGKPIYAAFFSTSNGKTENSEDYFSTSYPYLRSVPSPWDKASPKYKDQKEFKLKEFTRRLTESTGKQISVPASAGNGWIKVTERTEGGQISKIQVGDQVFTGRQIREALDLSSADFEWSLSNGQITLVTKGYGHGVGMSQWGANLLANRGKKAKEIVRYYYQGVEVTQMNKKLARKEKG</sequence>
<organism evidence="2 3">
    <name type="scientific">Melghirimyces algeriensis</name>
    <dbReference type="NCBI Taxonomy" id="910412"/>
    <lineage>
        <taxon>Bacteria</taxon>
        <taxon>Bacillati</taxon>
        <taxon>Bacillota</taxon>
        <taxon>Bacilli</taxon>
        <taxon>Bacillales</taxon>
        <taxon>Thermoactinomycetaceae</taxon>
        <taxon>Melghirimyces</taxon>
    </lineage>
</organism>
<dbReference type="PANTHER" id="PTHR30032">
    <property type="entry name" value="N-ACETYLMURAMOYL-L-ALANINE AMIDASE-RELATED"/>
    <property type="match status" value="1"/>
</dbReference>
<dbReference type="InterPro" id="IPR013693">
    <property type="entry name" value="SpoIID/LytB_N"/>
</dbReference>
<proteinExistence type="predicted"/>
<dbReference type="AlphaFoldDB" id="A0A521D7A4"/>
<dbReference type="InterPro" id="IPR051922">
    <property type="entry name" value="Bact_Sporulation_Assoc"/>
</dbReference>
<dbReference type="NCBIfam" id="TIGR02669">
    <property type="entry name" value="SpoIID_LytB"/>
    <property type="match status" value="1"/>
</dbReference>
<dbReference type="Proteomes" id="UP000315636">
    <property type="component" value="Unassembled WGS sequence"/>
</dbReference>
<dbReference type="EMBL" id="FXTI01000005">
    <property type="protein sequence ID" value="SMO66961.1"/>
    <property type="molecule type" value="Genomic_DNA"/>
</dbReference>
<feature type="domain" description="Sporulation stage II protein D amidase enhancer LytB N-terminal" evidence="1">
    <location>
        <begin position="57"/>
        <end position="167"/>
    </location>
</feature>
<dbReference type="PANTHER" id="PTHR30032:SF4">
    <property type="entry name" value="AMIDASE ENHANCER"/>
    <property type="match status" value="1"/>
</dbReference>
<gene>
    <name evidence="2" type="ORF">SAMN06264849_105137</name>
</gene>
<dbReference type="GO" id="GO:0030288">
    <property type="term" value="C:outer membrane-bounded periplasmic space"/>
    <property type="evidence" value="ECO:0007669"/>
    <property type="project" value="TreeGrafter"/>
</dbReference>
<dbReference type="NCBIfam" id="TIGR02870">
    <property type="entry name" value="spore_II_D"/>
    <property type="match status" value="1"/>
</dbReference>
<dbReference type="Pfam" id="PF08486">
    <property type="entry name" value="SpoIID"/>
    <property type="match status" value="1"/>
</dbReference>
<dbReference type="InterPro" id="IPR013486">
    <property type="entry name" value="SpoIID/LytB"/>
</dbReference>
<accession>A0A521D7A4</accession>
<dbReference type="RefSeq" id="WP_142505466.1">
    <property type="nucleotide sequence ID" value="NZ_FXTI01000005.1"/>
</dbReference>
<dbReference type="GO" id="GO:0030435">
    <property type="term" value="P:sporulation resulting in formation of a cellular spore"/>
    <property type="evidence" value="ECO:0007669"/>
    <property type="project" value="InterPro"/>
</dbReference>
<keyword evidence="3" id="KW-1185">Reference proteome</keyword>
<evidence type="ECO:0000313" key="3">
    <source>
        <dbReference type="Proteomes" id="UP000315636"/>
    </source>
</evidence>
<protein>
    <submittedName>
        <fullName evidence="2">Stage II sporulation protein D</fullName>
    </submittedName>
</protein>
<dbReference type="InterPro" id="IPR014225">
    <property type="entry name" value="Spore_II_D_firmicutes"/>
</dbReference>
<name>A0A521D7A4_9BACL</name>
<dbReference type="OrthoDB" id="9794671at2"/>
<reference evidence="2 3" key="1">
    <citation type="submission" date="2017-05" db="EMBL/GenBank/DDBJ databases">
        <authorList>
            <person name="Varghese N."/>
            <person name="Submissions S."/>
        </authorList>
    </citation>
    <scope>NUCLEOTIDE SEQUENCE [LARGE SCALE GENOMIC DNA]</scope>
    <source>
        <strain evidence="2 3">DSM 45474</strain>
    </source>
</reference>